<dbReference type="EMBL" id="JARQWQ010000036">
    <property type="protein sequence ID" value="KAK2560488.1"/>
    <property type="molecule type" value="Genomic_DNA"/>
</dbReference>
<reference evidence="1" key="2">
    <citation type="journal article" date="2023" name="Science">
        <title>Genomic signatures of disease resistance in endangered staghorn corals.</title>
        <authorList>
            <person name="Vollmer S.V."/>
            <person name="Selwyn J.D."/>
            <person name="Despard B.A."/>
            <person name="Roesel C.L."/>
        </authorList>
    </citation>
    <scope>NUCLEOTIDE SEQUENCE</scope>
    <source>
        <strain evidence="1">K2</strain>
    </source>
</reference>
<comment type="caution">
    <text evidence="1">The sequence shown here is derived from an EMBL/GenBank/DDBJ whole genome shotgun (WGS) entry which is preliminary data.</text>
</comment>
<dbReference type="Pfam" id="PF15123">
    <property type="entry name" value="DUF4562"/>
    <property type="match status" value="1"/>
</dbReference>
<protein>
    <submittedName>
        <fullName evidence="1">Uncharacterized protein</fullName>
    </submittedName>
</protein>
<sequence>MRLPRCVTRLDIATGMLKASFSAGPFSIKTHWRGLGSEAFPGRFPILEHGFIFQFGFRKSNMADATDRYGNWLFSGPDGIKPFSRYTLRDPQFIGPTMYSPERTSDVKHLWRAPSWSATFPAKNGWVGAIGWNTWSYNDWRLLKSGQQIRVGVFRGTAVNRIVNNAVR</sequence>
<dbReference type="PANTHER" id="PTHR34833">
    <property type="entry name" value="GENE, 17359-RELATED"/>
    <property type="match status" value="1"/>
</dbReference>
<dbReference type="PANTHER" id="PTHR34833:SF1">
    <property type="entry name" value="GENE, 17359-RELATED"/>
    <property type="match status" value="1"/>
</dbReference>
<evidence type="ECO:0000313" key="1">
    <source>
        <dbReference type="EMBL" id="KAK2560488.1"/>
    </source>
</evidence>
<organism evidence="1 2">
    <name type="scientific">Acropora cervicornis</name>
    <name type="common">Staghorn coral</name>
    <dbReference type="NCBI Taxonomy" id="6130"/>
    <lineage>
        <taxon>Eukaryota</taxon>
        <taxon>Metazoa</taxon>
        <taxon>Cnidaria</taxon>
        <taxon>Anthozoa</taxon>
        <taxon>Hexacorallia</taxon>
        <taxon>Scleractinia</taxon>
        <taxon>Astrocoeniina</taxon>
        <taxon>Acroporidae</taxon>
        <taxon>Acropora</taxon>
    </lineage>
</organism>
<accession>A0AAD9QFS1</accession>
<proteinExistence type="predicted"/>
<dbReference type="AlphaFoldDB" id="A0AAD9QFS1"/>
<evidence type="ECO:0000313" key="2">
    <source>
        <dbReference type="Proteomes" id="UP001249851"/>
    </source>
</evidence>
<dbReference type="Proteomes" id="UP001249851">
    <property type="component" value="Unassembled WGS sequence"/>
</dbReference>
<gene>
    <name evidence="1" type="ORF">P5673_016844</name>
</gene>
<name>A0AAD9QFS1_ACRCE</name>
<keyword evidence="2" id="KW-1185">Reference proteome</keyword>
<reference evidence="1" key="1">
    <citation type="journal article" date="2023" name="G3 (Bethesda)">
        <title>Whole genome assembly and annotation of the endangered Caribbean coral Acropora cervicornis.</title>
        <authorList>
            <person name="Selwyn J.D."/>
            <person name="Vollmer S.V."/>
        </authorList>
    </citation>
    <scope>NUCLEOTIDE SEQUENCE</scope>
    <source>
        <strain evidence="1">K2</strain>
    </source>
</reference>
<dbReference type="InterPro" id="IPR027814">
    <property type="entry name" value="DUF4562"/>
</dbReference>